<keyword evidence="3" id="KW-0695">RNA-directed DNA polymerase</keyword>
<feature type="domain" description="RNase H type-1" evidence="2">
    <location>
        <begin position="511"/>
        <end position="588"/>
    </location>
</feature>
<keyword evidence="3" id="KW-0808">Transferase</keyword>
<evidence type="ECO:0000259" key="2">
    <source>
        <dbReference type="Pfam" id="PF13456"/>
    </source>
</evidence>
<protein>
    <submittedName>
        <fullName evidence="3">Reverse transcriptase</fullName>
    </submittedName>
</protein>
<name>A0AAQ3JPY5_9LILI</name>
<evidence type="ECO:0000256" key="1">
    <source>
        <dbReference type="SAM" id="MobiDB-lite"/>
    </source>
</evidence>
<gene>
    <name evidence="3" type="ORF">Cni_G02770</name>
</gene>
<dbReference type="InterPro" id="IPR044730">
    <property type="entry name" value="RNase_H-like_dom_plant"/>
</dbReference>
<sequence>MAGRQGLKSPGDWGDLGDPDSVFSPANPPRPKKLPDPGSTPMRSSKSASTGESRLKPANSKHPDKSINFQGIPMKSPLIASSDIAPGSTARSSMNTSANISLNVPSNFDSMENSNMLQTIRNPLFDPNQLSSKKPNSWAFLFKNTNLIDNLPIRDDITETIDRMKKNSSEEVFVDDGLIQLSRSNWVNSLYGKFYGHLEEHCANNQGRPENESSGNVATGNCINWVTNDDNETTSDKGLHGPWQVVNKRKNVSKKTTNGQGTNKQNRFEVLHNNDENREKNDCNAMQNFSWNRIPHSMHNQLVSNFSEKEVINAINSLRRGKAPGPDGYNLEFYLKYWGNINNSFMAAMNEFHKNNSVAKGEIKAFKYKEISTKEDYLLTCRKSSLIRLLTELRIGQANTSPKLVRFWLKVEEACNIKFKFKDTWSNGTWLDEVNKSDRNSRSLAEVSMIKFTEFSKAEPSKAPFADINQTNQYAGMLVQFRNTDSISPIPDTMATKDIDVNVNHACMIQCDVAWLKENDCAGLGFQISDEYDNVSHSCCSHMTVPDPLSAELWAIWLSMIKAKALNMKHIKIFSDCLRAVNILKKSFKTP</sequence>
<organism evidence="3 4">
    <name type="scientific">Canna indica</name>
    <name type="common">Indian-shot</name>
    <dbReference type="NCBI Taxonomy" id="4628"/>
    <lineage>
        <taxon>Eukaryota</taxon>
        <taxon>Viridiplantae</taxon>
        <taxon>Streptophyta</taxon>
        <taxon>Embryophyta</taxon>
        <taxon>Tracheophyta</taxon>
        <taxon>Spermatophyta</taxon>
        <taxon>Magnoliopsida</taxon>
        <taxon>Liliopsida</taxon>
        <taxon>Zingiberales</taxon>
        <taxon>Cannaceae</taxon>
        <taxon>Canna</taxon>
    </lineage>
</organism>
<dbReference type="GO" id="GO:0003676">
    <property type="term" value="F:nucleic acid binding"/>
    <property type="evidence" value="ECO:0007669"/>
    <property type="project" value="InterPro"/>
</dbReference>
<reference evidence="3 4" key="1">
    <citation type="submission" date="2023-10" db="EMBL/GenBank/DDBJ databases">
        <title>Chromosome-scale genome assembly provides insights into flower coloration mechanisms of Canna indica.</title>
        <authorList>
            <person name="Li C."/>
        </authorList>
    </citation>
    <scope>NUCLEOTIDE SEQUENCE [LARGE SCALE GENOMIC DNA]</scope>
    <source>
        <tissue evidence="3">Flower</tissue>
    </source>
</reference>
<dbReference type="CDD" id="cd06222">
    <property type="entry name" value="RNase_H_like"/>
    <property type="match status" value="1"/>
</dbReference>
<keyword evidence="3" id="KW-0548">Nucleotidyltransferase</keyword>
<dbReference type="Proteomes" id="UP001327560">
    <property type="component" value="Chromosome 1"/>
</dbReference>
<keyword evidence="4" id="KW-1185">Reference proteome</keyword>
<dbReference type="InterPro" id="IPR002156">
    <property type="entry name" value="RNaseH_domain"/>
</dbReference>
<dbReference type="AlphaFoldDB" id="A0AAQ3JPY5"/>
<dbReference type="EMBL" id="CP136890">
    <property type="protein sequence ID" value="WOK94068.1"/>
    <property type="molecule type" value="Genomic_DNA"/>
</dbReference>
<proteinExistence type="predicted"/>
<accession>A0AAQ3JPY5</accession>
<feature type="region of interest" description="Disordered" evidence="1">
    <location>
        <begin position="1"/>
        <end position="73"/>
    </location>
</feature>
<dbReference type="Pfam" id="PF13456">
    <property type="entry name" value="RVT_3"/>
    <property type="match status" value="1"/>
</dbReference>
<feature type="compositionally biased region" description="Polar residues" evidence="1">
    <location>
        <begin position="41"/>
        <end position="52"/>
    </location>
</feature>
<evidence type="ECO:0000313" key="4">
    <source>
        <dbReference type="Proteomes" id="UP001327560"/>
    </source>
</evidence>
<evidence type="ECO:0000313" key="3">
    <source>
        <dbReference type="EMBL" id="WOK94068.1"/>
    </source>
</evidence>
<dbReference type="Gene3D" id="3.30.420.10">
    <property type="entry name" value="Ribonuclease H-like superfamily/Ribonuclease H"/>
    <property type="match status" value="1"/>
</dbReference>
<dbReference type="InterPro" id="IPR036397">
    <property type="entry name" value="RNaseH_sf"/>
</dbReference>
<dbReference type="GO" id="GO:0003964">
    <property type="term" value="F:RNA-directed DNA polymerase activity"/>
    <property type="evidence" value="ECO:0007669"/>
    <property type="project" value="UniProtKB-KW"/>
</dbReference>
<dbReference type="GO" id="GO:0004523">
    <property type="term" value="F:RNA-DNA hybrid ribonuclease activity"/>
    <property type="evidence" value="ECO:0007669"/>
    <property type="project" value="InterPro"/>
</dbReference>